<dbReference type="Gramene" id="OGLUM03G20500.1">
    <property type="protein sequence ID" value="OGLUM03G20500.1"/>
    <property type="gene ID" value="OGLUM03G20500"/>
</dbReference>
<evidence type="ECO:0000256" key="2">
    <source>
        <dbReference type="ARBA" id="ARBA00022737"/>
    </source>
</evidence>
<reference evidence="9" key="1">
    <citation type="submission" date="2015-04" db="UniProtKB">
        <authorList>
            <consortium name="EnsemblPlants"/>
        </authorList>
    </citation>
    <scope>IDENTIFICATION</scope>
</reference>
<dbReference type="HOGENOM" id="CLU_028567_11_0_1"/>
<organism evidence="9">
    <name type="scientific">Oryza glumipatula</name>
    <dbReference type="NCBI Taxonomy" id="40148"/>
    <lineage>
        <taxon>Eukaryota</taxon>
        <taxon>Viridiplantae</taxon>
        <taxon>Streptophyta</taxon>
        <taxon>Embryophyta</taxon>
        <taxon>Tracheophyta</taxon>
        <taxon>Spermatophyta</taxon>
        <taxon>Magnoliopsida</taxon>
        <taxon>Liliopsida</taxon>
        <taxon>Poales</taxon>
        <taxon>Poaceae</taxon>
        <taxon>BOP clade</taxon>
        <taxon>Oryzoideae</taxon>
        <taxon>Oryzeae</taxon>
        <taxon>Oryzinae</taxon>
        <taxon>Oryza</taxon>
    </lineage>
</organism>
<keyword evidence="5" id="KW-0804">Transcription</keyword>
<name>A0A0D9Z8A5_9ORYZ</name>
<keyword evidence="10" id="KW-1185">Reference proteome</keyword>
<evidence type="ECO:0000256" key="4">
    <source>
        <dbReference type="ARBA" id="ARBA00023125"/>
    </source>
</evidence>
<dbReference type="Pfam" id="PF00249">
    <property type="entry name" value="Myb_DNA-binding"/>
    <property type="match status" value="2"/>
</dbReference>
<evidence type="ECO:0000313" key="9">
    <source>
        <dbReference type="EnsemblPlants" id="OGLUM03G20500.1"/>
    </source>
</evidence>
<dbReference type="GO" id="GO:0000976">
    <property type="term" value="F:transcription cis-regulatory region binding"/>
    <property type="evidence" value="ECO:0007669"/>
    <property type="project" value="UniProtKB-ARBA"/>
</dbReference>
<dbReference type="Gene3D" id="1.10.10.60">
    <property type="entry name" value="Homeodomain-like"/>
    <property type="match status" value="2"/>
</dbReference>
<reference evidence="9" key="2">
    <citation type="submission" date="2018-05" db="EMBL/GenBank/DDBJ databases">
        <title>OgluRS3 (Oryza glumaepatula Reference Sequence Version 3).</title>
        <authorList>
            <person name="Zhang J."/>
            <person name="Kudrna D."/>
            <person name="Lee S."/>
            <person name="Talag J."/>
            <person name="Welchert J."/>
            <person name="Wing R.A."/>
        </authorList>
    </citation>
    <scope>NUCLEOTIDE SEQUENCE [LARGE SCALE GENOMIC DNA]</scope>
</reference>
<dbReference type="EnsemblPlants" id="OGLUM03G20500.1">
    <property type="protein sequence ID" value="OGLUM03G20500.1"/>
    <property type="gene ID" value="OGLUM03G20500"/>
</dbReference>
<keyword evidence="2" id="KW-0677">Repeat</keyword>
<feature type="domain" description="HTH myb-type" evidence="8">
    <location>
        <begin position="11"/>
        <end position="64"/>
    </location>
</feature>
<dbReference type="FunFam" id="1.10.10.60:FF:000394">
    <property type="entry name" value="MYB transcription factor"/>
    <property type="match status" value="1"/>
</dbReference>
<dbReference type="InterPro" id="IPR009057">
    <property type="entry name" value="Homeodomain-like_sf"/>
</dbReference>
<evidence type="ECO:0000256" key="3">
    <source>
        <dbReference type="ARBA" id="ARBA00023015"/>
    </source>
</evidence>
<evidence type="ECO:0000313" key="10">
    <source>
        <dbReference type="Proteomes" id="UP000026961"/>
    </source>
</evidence>
<dbReference type="FunFam" id="1.10.10.60:FF:000015">
    <property type="entry name" value="Transcription factor RAX3"/>
    <property type="match status" value="1"/>
</dbReference>
<keyword evidence="6" id="KW-0539">Nucleus</keyword>
<protein>
    <submittedName>
        <fullName evidence="9">Uncharacterized protein</fullName>
    </submittedName>
</protein>
<dbReference type="PANTHER" id="PTHR47994:SF5">
    <property type="entry name" value="F14D16.11-RELATED"/>
    <property type="match status" value="1"/>
</dbReference>
<feature type="domain" description="HTH myb-type" evidence="8">
    <location>
        <begin position="65"/>
        <end position="119"/>
    </location>
</feature>
<keyword evidence="3" id="KW-0805">Transcription regulation</keyword>
<proteinExistence type="predicted"/>
<evidence type="ECO:0000256" key="1">
    <source>
        <dbReference type="ARBA" id="ARBA00004123"/>
    </source>
</evidence>
<dbReference type="CDD" id="cd00167">
    <property type="entry name" value="SANT"/>
    <property type="match status" value="2"/>
</dbReference>
<evidence type="ECO:0000256" key="6">
    <source>
        <dbReference type="ARBA" id="ARBA00023242"/>
    </source>
</evidence>
<dbReference type="AlphaFoldDB" id="A0A0D9Z8A5"/>
<dbReference type="eggNOG" id="KOG0048">
    <property type="taxonomic scope" value="Eukaryota"/>
</dbReference>
<dbReference type="PANTHER" id="PTHR47994">
    <property type="entry name" value="F14D16.11-RELATED"/>
    <property type="match status" value="1"/>
</dbReference>
<feature type="domain" description="Myb-like" evidence="7">
    <location>
        <begin position="65"/>
        <end position="115"/>
    </location>
</feature>
<comment type="subcellular location">
    <subcellularLocation>
        <location evidence="1">Nucleus</location>
    </subcellularLocation>
</comment>
<dbReference type="PROSITE" id="PS51294">
    <property type="entry name" value="HTH_MYB"/>
    <property type="match status" value="2"/>
</dbReference>
<accession>A0A0D9Z8A5</accession>
<dbReference type="GO" id="GO:0005634">
    <property type="term" value="C:nucleus"/>
    <property type="evidence" value="ECO:0007669"/>
    <property type="project" value="UniProtKB-SubCell"/>
</dbReference>
<dbReference type="SMART" id="SM00717">
    <property type="entry name" value="SANT"/>
    <property type="match status" value="2"/>
</dbReference>
<keyword evidence="4" id="KW-0238">DNA-binding</keyword>
<evidence type="ECO:0000256" key="5">
    <source>
        <dbReference type="ARBA" id="ARBA00023163"/>
    </source>
</evidence>
<dbReference type="PROSITE" id="PS50090">
    <property type="entry name" value="MYB_LIKE"/>
    <property type="match status" value="2"/>
</dbReference>
<dbReference type="SUPFAM" id="SSF46689">
    <property type="entry name" value="Homeodomain-like"/>
    <property type="match status" value="1"/>
</dbReference>
<dbReference type="STRING" id="40148.A0A0D9Z8A5"/>
<feature type="domain" description="Myb-like" evidence="7">
    <location>
        <begin position="11"/>
        <end position="64"/>
    </location>
</feature>
<evidence type="ECO:0000259" key="8">
    <source>
        <dbReference type="PROSITE" id="PS51294"/>
    </source>
</evidence>
<evidence type="ECO:0000259" key="7">
    <source>
        <dbReference type="PROSITE" id="PS50090"/>
    </source>
</evidence>
<dbReference type="InterPro" id="IPR001005">
    <property type="entry name" value="SANT/Myb"/>
</dbReference>
<dbReference type="InterPro" id="IPR015495">
    <property type="entry name" value="Myb_TF_plants"/>
</dbReference>
<sequence>MGRLRPPCCDESSVKKGPWTREEDEKLVAYVDQHGGHGSWRSLPKRAGLNRCCKSCRLRWINYLRPDIKRGNFTPEEEQAIITLHSVLGNKWSTIATRLPGRTDNEIKNYWNTRLKKRLIGAGIDPATHCARPRPPAPGDLATALPQLVALASLAVDLAVGHAAAAGGAWGAANGAVDYQQADAAAAQLQCLQHLLLQPQTTPATSATSGGGGHPTELNAASSFLTQAVASYAAAAATPLPSLVVPGGSQPLELKRWQDHIGGDHVGAVSPFAGAATVTGHHGGGGGGGDTPLSLCGGGGGGGEFLPSELTALLCSANAIGDLQSSNLEF</sequence>
<dbReference type="Proteomes" id="UP000026961">
    <property type="component" value="Chromosome 3"/>
</dbReference>
<dbReference type="InterPro" id="IPR017930">
    <property type="entry name" value="Myb_dom"/>
</dbReference>